<dbReference type="InterPro" id="IPR036736">
    <property type="entry name" value="ACP-like_sf"/>
</dbReference>
<dbReference type="PROSITE" id="PS50075">
    <property type="entry name" value="CARRIER"/>
    <property type="match status" value="1"/>
</dbReference>
<dbReference type="InterPro" id="IPR050091">
    <property type="entry name" value="PKS_NRPS_Biosynth_Enz"/>
</dbReference>
<dbReference type="GO" id="GO:0006633">
    <property type="term" value="P:fatty acid biosynthetic process"/>
    <property type="evidence" value="ECO:0007669"/>
    <property type="project" value="TreeGrafter"/>
</dbReference>
<dbReference type="GO" id="GO:0004312">
    <property type="term" value="F:fatty acid synthase activity"/>
    <property type="evidence" value="ECO:0007669"/>
    <property type="project" value="TreeGrafter"/>
</dbReference>
<dbReference type="PANTHER" id="PTHR43775:SF51">
    <property type="entry name" value="INACTIVE PHENOLPHTHIOCEROL SYNTHESIS POLYKETIDE SYNTHASE TYPE I PKS1-RELATED"/>
    <property type="match status" value="1"/>
</dbReference>
<accession>A0A5B1AVF6</accession>
<gene>
    <name evidence="4" type="ORF">F0Q45_26785</name>
</gene>
<organism evidence="4 5">
    <name type="scientific">Mycobacterium simiae</name>
    <name type="common">Mycobacterium habana</name>
    <dbReference type="NCBI Taxonomy" id="1784"/>
    <lineage>
        <taxon>Bacteria</taxon>
        <taxon>Bacillati</taxon>
        <taxon>Actinomycetota</taxon>
        <taxon>Actinomycetes</taxon>
        <taxon>Mycobacteriales</taxon>
        <taxon>Mycobacteriaceae</taxon>
        <taxon>Mycobacterium</taxon>
        <taxon>Mycobacterium simiae complex</taxon>
    </lineage>
</organism>
<evidence type="ECO:0000259" key="3">
    <source>
        <dbReference type="PROSITE" id="PS52004"/>
    </source>
</evidence>
<evidence type="ECO:0000313" key="4">
    <source>
        <dbReference type="EMBL" id="KAA1239621.1"/>
    </source>
</evidence>
<evidence type="ECO:0000256" key="1">
    <source>
        <dbReference type="ARBA" id="ARBA00022679"/>
    </source>
</evidence>
<feature type="non-terminal residue" evidence="4">
    <location>
        <position position="1"/>
    </location>
</feature>
<dbReference type="PROSITE" id="PS52004">
    <property type="entry name" value="KS3_2"/>
    <property type="match status" value="1"/>
</dbReference>
<evidence type="ECO:0000313" key="5">
    <source>
        <dbReference type="Proteomes" id="UP000324701"/>
    </source>
</evidence>
<feature type="domain" description="Carrier" evidence="2">
    <location>
        <begin position="1"/>
        <end position="34"/>
    </location>
</feature>
<dbReference type="OrthoDB" id="4753821at2"/>
<feature type="domain" description="Ketosynthase family 3 (KS3)" evidence="3">
    <location>
        <begin position="52"/>
        <end position="149"/>
    </location>
</feature>
<dbReference type="Pfam" id="PF00109">
    <property type="entry name" value="ketoacyl-synt"/>
    <property type="match status" value="1"/>
</dbReference>
<dbReference type="AlphaFoldDB" id="A0A5B1AVF6"/>
<dbReference type="InterPro" id="IPR009081">
    <property type="entry name" value="PP-bd_ACP"/>
</dbReference>
<keyword evidence="1" id="KW-0808">Transferase</keyword>
<dbReference type="Proteomes" id="UP000324701">
    <property type="component" value="Unassembled WGS sequence"/>
</dbReference>
<sequence length="149" mass="15862">RNALAQHTGLSLPPTLIFDHPSPNAIAEHLLSLLTTATTPTRVPATTTPGTDEPIVVVGMACRFPGGVDSAAALWDMVSNRTDVIGAFPADRGWNLTELFDPDPDAVGKTYTRCGGFLAEAADFDAEFFGISAREAQAIDPQQRLLLEV</sequence>
<comment type="caution">
    <text evidence="4">The sequence shown here is derived from an EMBL/GenBank/DDBJ whole genome shotgun (WGS) entry which is preliminary data.</text>
</comment>
<protein>
    <submittedName>
        <fullName evidence="4">Uncharacterized protein</fullName>
    </submittedName>
</protein>
<dbReference type="Gene3D" id="3.40.47.10">
    <property type="match status" value="1"/>
</dbReference>
<dbReference type="InterPro" id="IPR020841">
    <property type="entry name" value="PKS_Beta-ketoAc_synthase_dom"/>
</dbReference>
<evidence type="ECO:0000259" key="2">
    <source>
        <dbReference type="PROSITE" id="PS50075"/>
    </source>
</evidence>
<dbReference type="InterPro" id="IPR014030">
    <property type="entry name" value="Ketoacyl_synth_N"/>
</dbReference>
<dbReference type="InterPro" id="IPR016039">
    <property type="entry name" value="Thiolase-like"/>
</dbReference>
<reference evidence="4 5" key="1">
    <citation type="submission" date="2019-09" db="EMBL/GenBank/DDBJ databases">
        <title>Report of infection by Mycobacterium simiae a patient suffering from pulmonary tuberculosis.</title>
        <authorList>
            <person name="Mohanty P.S."/>
            <person name="Bansal A.K."/>
            <person name="Singh H."/>
            <person name="Sharma S."/>
            <person name="Patil S.A."/>
            <person name="Upadhaya P."/>
            <person name="Singh P.K."/>
            <person name="Kumar D."/>
            <person name="Kumar S."/>
            <person name="Singh R.K."/>
            <person name="Chaudhary B."/>
        </authorList>
    </citation>
    <scope>NUCLEOTIDE SEQUENCE [LARGE SCALE GENOMIC DNA]</scope>
    <source>
        <strain evidence="4 5">JAL-560-SIM</strain>
    </source>
</reference>
<keyword evidence="5" id="KW-1185">Reference proteome</keyword>
<dbReference type="SUPFAM" id="SSF53901">
    <property type="entry name" value="Thiolase-like"/>
    <property type="match status" value="1"/>
</dbReference>
<name>A0A5B1AVF6_MYCSI</name>
<proteinExistence type="predicted"/>
<dbReference type="EMBL" id="VTZN01000537">
    <property type="protein sequence ID" value="KAA1239621.1"/>
    <property type="molecule type" value="Genomic_DNA"/>
</dbReference>
<dbReference type="Gene3D" id="1.10.1200.10">
    <property type="entry name" value="ACP-like"/>
    <property type="match status" value="1"/>
</dbReference>
<dbReference type="SUPFAM" id="SSF47336">
    <property type="entry name" value="ACP-like"/>
    <property type="match status" value="1"/>
</dbReference>
<dbReference type="PANTHER" id="PTHR43775">
    <property type="entry name" value="FATTY ACID SYNTHASE"/>
    <property type="match status" value="1"/>
</dbReference>
<feature type="non-terminal residue" evidence="4">
    <location>
        <position position="149"/>
    </location>
</feature>